<sequence length="325" mass="36799">MEPRPLKKIYDTAQKVTDRMRALAKTNSIETRFLHQRFALERFLKRLSTSPYREKIVLKGGVVMLTLADDMLRPTEDIDANIEDLSEQTVRDLVTTVAAVVPDEEDGLVFRTEELTIKPIMEGGDNGLRALFWAEYPNEAGRPVRVRMKLDFAPTNPRNEFRLDSLPSTLKDFSPVAIPMYSWARVFAEKVHTIAKHGMFNTRAKDFYDLVMLARNGRFDGEVLAGALVEVFDERITPAITEPLDGLSDEFAIIQQQIWDNFAADRNGLSVKIGTLLEVIQEIRPFVLPVVTAAATGESFTKEWSPGNGWQEVTPSLVPRQEFLK</sequence>
<reference evidence="1 2" key="1">
    <citation type="submission" date="2017-08" db="EMBL/GenBank/DDBJ databases">
        <authorList>
            <person name="de Groot N.N."/>
        </authorList>
    </citation>
    <scope>NUCLEOTIDE SEQUENCE [LARGE SCALE GENOMIC DNA]</scope>
    <source>
        <strain evidence="1 2">USBA 78</strain>
    </source>
</reference>
<dbReference type="RefSeq" id="WP_097052185.1">
    <property type="nucleotide sequence ID" value="NZ_OBMM01000003.1"/>
</dbReference>
<dbReference type="GO" id="GO:0016740">
    <property type="term" value="F:transferase activity"/>
    <property type="evidence" value="ECO:0007669"/>
    <property type="project" value="UniProtKB-KW"/>
</dbReference>
<keyword evidence="1" id="KW-0808">Transferase</keyword>
<dbReference type="AlphaFoldDB" id="A0A285THB0"/>
<organism evidence="1 2">
    <name type="scientific">Thalassospira xiamenensis</name>
    <dbReference type="NCBI Taxonomy" id="220697"/>
    <lineage>
        <taxon>Bacteria</taxon>
        <taxon>Pseudomonadati</taxon>
        <taxon>Pseudomonadota</taxon>
        <taxon>Alphaproteobacteria</taxon>
        <taxon>Rhodospirillales</taxon>
        <taxon>Thalassospiraceae</taxon>
        <taxon>Thalassospira</taxon>
    </lineage>
</organism>
<protein>
    <submittedName>
        <fullName evidence="1">Predicted nucleotidyltransferase component of viral defense system</fullName>
    </submittedName>
</protein>
<dbReference type="Pfam" id="PF08843">
    <property type="entry name" value="AbiEii"/>
    <property type="match status" value="1"/>
</dbReference>
<dbReference type="InterPro" id="IPR014942">
    <property type="entry name" value="AbiEii"/>
</dbReference>
<name>A0A285THB0_9PROT</name>
<dbReference type="Proteomes" id="UP000219068">
    <property type="component" value="Unassembled WGS sequence"/>
</dbReference>
<gene>
    <name evidence="1" type="ORF">SAMN05428964_103402</name>
</gene>
<proteinExistence type="predicted"/>
<evidence type="ECO:0000313" key="1">
    <source>
        <dbReference type="EMBL" id="SOC21432.1"/>
    </source>
</evidence>
<dbReference type="EMBL" id="OBMM01000003">
    <property type="protein sequence ID" value="SOC21432.1"/>
    <property type="molecule type" value="Genomic_DNA"/>
</dbReference>
<accession>A0A285THB0</accession>
<evidence type="ECO:0000313" key="2">
    <source>
        <dbReference type="Proteomes" id="UP000219068"/>
    </source>
</evidence>